<evidence type="ECO:0000256" key="1">
    <source>
        <dbReference type="ARBA" id="ARBA00007209"/>
    </source>
</evidence>
<gene>
    <name evidence="5" type="ORF">KR093_008304</name>
</gene>
<keyword evidence="6" id="KW-1185">Reference proteome</keyword>
<dbReference type="AlphaFoldDB" id="A0AAD4JSR9"/>
<evidence type="ECO:0000256" key="4">
    <source>
        <dbReference type="SAM" id="Coils"/>
    </source>
</evidence>
<keyword evidence="3" id="KW-0969">Cilium</keyword>
<dbReference type="Pfam" id="PF03148">
    <property type="entry name" value="Tektin"/>
    <property type="match status" value="1"/>
</dbReference>
<dbReference type="GO" id="GO:0060271">
    <property type="term" value="P:cilium assembly"/>
    <property type="evidence" value="ECO:0007669"/>
    <property type="project" value="UniProtKB-UniRule"/>
</dbReference>
<dbReference type="GO" id="GO:0005930">
    <property type="term" value="C:axoneme"/>
    <property type="evidence" value="ECO:0007669"/>
    <property type="project" value="UniProtKB-SubCell"/>
</dbReference>
<keyword evidence="3" id="KW-0282">Flagellum</keyword>
<comment type="similarity">
    <text evidence="1 3">Belongs to the tektin family.</text>
</comment>
<evidence type="ECO:0000256" key="3">
    <source>
        <dbReference type="RuleBase" id="RU367040"/>
    </source>
</evidence>
<feature type="coiled-coil region" evidence="4">
    <location>
        <begin position="79"/>
        <end position="106"/>
    </location>
</feature>
<name>A0AAD4JSR9_9MUSC</name>
<feature type="coiled-coil region" evidence="4">
    <location>
        <begin position="280"/>
        <end position="321"/>
    </location>
</feature>
<dbReference type="PANTHER" id="PTHR19960:SF7">
    <property type="entry name" value="TEKTIN"/>
    <property type="match status" value="1"/>
</dbReference>
<dbReference type="InterPro" id="IPR000435">
    <property type="entry name" value="Tektins"/>
</dbReference>
<proteinExistence type="inferred from homology"/>
<dbReference type="GO" id="GO:0015630">
    <property type="term" value="C:microtubule cytoskeleton"/>
    <property type="evidence" value="ECO:0007669"/>
    <property type="project" value="UniProtKB-UniRule"/>
</dbReference>
<dbReference type="PANTHER" id="PTHR19960">
    <property type="entry name" value="TEKTIN"/>
    <property type="match status" value="1"/>
</dbReference>
<dbReference type="GO" id="GO:0060294">
    <property type="term" value="P:cilium movement involved in cell motility"/>
    <property type="evidence" value="ECO:0007669"/>
    <property type="project" value="UniProtKB-UniRule"/>
</dbReference>
<dbReference type="Proteomes" id="UP001200034">
    <property type="component" value="Unassembled WGS sequence"/>
</dbReference>
<evidence type="ECO:0000313" key="5">
    <source>
        <dbReference type="EMBL" id="KAH8355209.1"/>
    </source>
</evidence>
<evidence type="ECO:0000256" key="2">
    <source>
        <dbReference type="ARBA" id="ARBA00022490"/>
    </source>
</evidence>
<organism evidence="5 6">
    <name type="scientific">Drosophila rubida</name>
    <dbReference type="NCBI Taxonomy" id="30044"/>
    <lineage>
        <taxon>Eukaryota</taxon>
        <taxon>Metazoa</taxon>
        <taxon>Ecdysozoa</taxon>
        <taxon>Arthropoda</taxon>
        <taxon>Hexapoda</taxon>
        <taxon>Insecta</taxon>
        <taxon>Pterygota</taxon>
        <taxon>Neoptera</taxon>
        <taxon>Endopterygota</taxon>
        <taxon>Diptera</taxon>
        <taxon>Brachycera</taxon>
        <taxon>Muscomorpha</taxon>
        <taxon>Ephydroidea</taxon>
        <taxon>Drosophilidae</taxon>
        <taxon>Drosophila</taxon>
    </lineage>
</organism>
<comment type="caution">
    <text evidence="5">The sequence shown here is derived from an EMBL/GenBank/DDBJ whole genome shotgun (WGS) entry which is preliminary data.</text>
</comment>
<protein>
    <recommendedName>
        <fullName evidence="3">Tektin</fullName>
    </recommendedName>
</protein>
<dbReference type="EMBL" id="JAJJHW010003889">
    <property type="protein sequence ID" value="KAH8355209.1"/>
    <property type="molecule type" value="Genomic_DNA"/>
</dbReference>
<dbReference type="InterPro" id="IPR048256">
    <property type="entry name" value="Tektin-like"/>
</dbReference>
<keyword evidence="3" id="KW-0966">Cell projection</keyword>
<keyword evidence="4" id="KW-0175">Coiled coil</keyword>
<sequence length="432" mass="50566">MSFQLGVTMRKPVQHLPLADWLARVDRLRNVADARRADAFITRTTSRMLRNESRIEGDWANYESNELLTKRIAELEHWRDLITKTFERLEREVVALQEEKKAVEEEINSQVEPLTIISKVMSIRDGREIPEITHDIPDTELLNELFILENNQRLLVDICQKAWQKLVRLEEVRFKIQQELKNKKDTEDTDSALLAMNRNSTNMSYKPDPLRNPRECCSYEQWLENAKNMKQLAEIEIADTSALRHTLSVCRQKARALYEAQRARTEYDFRKRIFLTEQAKNELEWQQLKMREEIKNLTCEVQSLEDALQSKTNVLKLAETRLETRAMRCISELCLDEPHGALCSEVEKLREIQRCLSNNIDDAKAKLNLLTNHAIKIDDDLEKKKHSLMTDTEALQLHESLLTKVAILKEHNPCEQTDLNIEVARVELDPRK</sequence>
<dbReference type="GO" id="GO:0005634">
    <property type="term" value="C:nucleus"/>
    <property type="evidence" value="ECO:0007669"/>
    <property type="project" value="TreeGrafter"/>
</dbReference>
<comment type="subcellular location">
    <subcellularLocation>
        <location evidence="3">Cytoplasm</location>
        <location evidence="3">Cytoskeleton</location>
        <location evidence="3">Cilium axoneme</location>
    </subcellularLocation>
</comment>
<accession>A0AAD4JSR9</accession>
<keyword evidence="2" id="KW-0963">Cytoplasm</keyword>
<reference evidence="5" key="1">
    <citation type="journal article" date="2021" name="Mol. Ecol. Resour.">
        <title>Phylogenomic analyses of the genus Drosophila reveals genomic signals of climate adaptation.</title>
        <authorList>
            <person name="Li F."/>
            <person name="Rane R.V."/>
            <person name="Luria V."/>
            <person name="Xiong Z."/>
            <person name="Chen J."/>
            <person name="Li Z."/>
            <person name="Catullo R.A."/>
            <person name="Griffin P.C."/>
            <person name="Schiffer M."/>
            <person name="Pearce S."/>
            <person name="Lee S.F."/>
            <person name="McElroy K."/>
            <person name="Stocker A."/>
            <person name="Shirriffs J."/>
            <person name="Cockerell F."/>
            <person name="Coppin C."/>
            <person name="Sgro C.M."/>
            <person name="Karger A."/>
            <person name="Cain J.W."/>
            <person name="Weber J.A."/>
            <person name="Santpere G."/>
            <person name="Kirschner M.W."/>
            <person name="Hoffmann A.A."/>
            <person name="Oakeshott J.G."/>
            <person name="Zhang G."/>
        </authorList>
    </citation>
    <scope>NUCLEOTIDE SEQUENCE</scope>
    <source>
        <strain evidence="5">BGI-SZ-2011g</strain>
    </source>
</reference>
<evidence type="ECO:0000313" key="6">
    <source>
        <dbReference type="Proteomes" id="UP001200034"/>
    </source>
</evidence>